<dbReference type="SMART" id="SM00014">
    <property type="entry name" value="acidPPc"/>
    <property type="match status" value="1"/>
</dbReference>
<keyword evidence="1" id="KW-0472">Membrane</keyword>
<dbReference type="Pfam" id="PF01569">
    <property type="entry name" value="PAP2"/>
    <property type="match status" value="1"/>
</dbReference>
<accession>A0A419VVQ2</accession>
<proteinExistence type="predicted"/>
<dbReference type="Proteomes" id="UP000283387">
    <property type="component" value="Unassembled WGS sequence"/>
</dbReference>
<evidence type="ECO:0000259" key="2">
    <source>
        <dbReference type="SMART" id="SM00014"/>
    </source>
</evidence>
<dbReference type="RefSeq" id="WP_120275573.1">
    <property type="nucleotide sequence ID" value="NZ_RAPN01000005.1"/>
</dbReference>
<dbReference type="InterPro" id="IPR036938">
    <property type="entry name" value="PAP2/HPO_sf"/>
</dbReference>
<keyword evidence="1" id="KW-1133">Transmembrane helix</keyword>
<keyword evidence="1" id="KW-0812">Transmembrane</keyword>
<feature type="transmembrane region" description="Helical" evidence="1">
    <location>
        <begin position="55"/>
        <end position="76"/>
    </location>
</feature>
<dbReference type="Gene3D" id="1.20.144.10">
    <property type="entry name" value="Phosphatidic acid phosphatase type 2/haloperoxidase"/>
    <property type="match status" value="1"/>
</dbReference>
<dbReference type="EMBL" id="RAPN01000005">
    <property type="protein sequence ID" value="RKD86198.1"/>
    <property type="molecule type" value="Genomic_DNA"/>
</dbReference>
<evidence type="ECO:0000256" key="1">
    <source>
        <dbReference type="SAM" id="Phobius"/>
    </source>
</evidence>
<dbReference type="AlphaFoldDB" id="A0A419VVQ2"/>
<evidence type="ECO:0000313" key="3">
    <source>
        <dbReference type="EMBL" id="RKD86198.1"/>
    </source>
</evidence>
<feature type="transmembrane region" description="Helical" evidence="1">
    <location>
        <begin position="133"/>
        <end position="151"/>
    </location>
</feature>
<feature type="transmembrane region" description="Helical" evidence="1">
    <location>
        <begin position="157"/>
        <end position="178"/>
    </location>
</feature>
<dbReference type="SUPFAM" id="SSF48317">
    <property type="entry name" value="Acid phosphatase/Vanadium-dependent haloperoxidase"/>
    <property type="match status" value="1"/>
</dbReference>
<feature type="domain" description="Phosphatidic acid phosphatase type 2/haloperoxidase" evidence="2">
    <location>
        <begin position="59"/>
        <end position="172"/>
    </location>
</feature>
<organism evidence="3 4">
    <name type="scientific">Mangrovibacterium diazotrophicum</name>
    <dbReference type="NCBI Taxonomy" id="1261403"/>
    <lineage>
        <taxon>Bacteria</taxon>
        <taxon>Pseudomonadati</taxon>
        <taxon>Bacteroidota</taxon>
        <taxon>Bacteroidia</taxon>
        <taxon>Marinilabiliales</taxon>
        <taxon>Prolixibacteraceae</taxon>
        <taxon>Mangrovibacterium</taxon>
    </lineage>
</organism>
<feature type="transmembrane region" description="Helical" evidence="1">
    <location>
        <begin position="199"/>
        <end position="218"/>
    </location>
</feature>
<protein>
    <submittedName>
        <fullName evidence="3">Undecaprenyl-diphosphatase</fullName>
    </submittedName>
</protein>
<sequence length="229" mass="26726">MEHIIDVDKSIFFYLNGMHSPFWDVVMALFTRTEYWILLFGVIIYYIIRRYRMKSIMILILIALCILIADQFSGLIKDSVQRLRPTHDPTMQDLVHNVLSKGGLYGYFSAHAANTFAVATFTSFIFKNRAFNFLIFSWAIVVSYSRIYLGVHFPFDVLTGVTFGTALGYGAYRLLIFLDNRFFVLGLPKLAEARLRNKDFRYILIIVLSFVFTTLLLVNRLQHFNWIQL</sequence>
<feature type="transmembrane region" description="Helical" evidence="1">
    <location>
        <begin position="25"/>
        <end position="48"/>
    </location>
</feature>
<feature type="transmembrane region" description="Helical" evidence="1">
    <location>
        <begin position="104"/>
        <end position="126"/>
    </location>
</feature>
<dbReference type="OrthoDB" id="9789113at2"/>
<gene>
    <name evidence="3" type="ORF">BC643_4515</name>
</gene>
<evidence type="ECO:0000313" key="4">
    <source>
        <dbReference type="Proteomes" id="UP000283387"/>
    </source>
</evidence>
<comment type="caution">
    <text evidence="3">The sequence shown here is derived from an EMBL/GenBank/DDBJ whole genome shotgun (WGS) entry which is preliminary data.</text>
</comment>
<name>A0A419VVQ2_9BACT</name>
<reference evidence="3 4" key="1">
    <citation type="submission" date="2018-09" db="EMBL/GenBank/DDBJ databases">
        <title>Genomic Encyclopedia of Archaeal and Bacterial Type Strains, Phase II (KMG-II): from individual species to whole genera.</title>
        <authorList>
            <person name="Goeker M."/>
        </authorList>
    </citation>
    <scope>NUCLEOTIDE SEQUENCE [LARGE SCALE GENOMIC DNA]</scope>
    <source>
        <strain evidence="3 4">DSM 27148</strain>
    </source>
</reference>
<dbReference type="PANTHER" id="PTHR14969:SF13">
    <property type="entry name" value="AT30094P"/>
    <property type="match status" value="1"/>
</dbReference>
<dbReference type="InterPro" id="IPR000326">
    <property type="entry name" value="PAP2/HPO"/>
</dbReference>
<dbReference type="PANTHER" id="PTHR14969">
    <property type="entry name" value="SPHINGOSINE-1-PHOSPHATE PHOSPHOHYDROLASE"/>
    <property type="match status" value="1"/>
</dbReference>
<keyword evidence="4" id="KW-1185">Reference proteome</keyword>